<gene>
    <name evidence="2" type="ORF">K5V21_05775</name>
</gene>
<evidence type="ECO:0000256" key="1">
    <source>
        <dbReference type="SAM" id="Phobius"/>
    </source>
</evidence>
<dbReference type="RefSeq" id="WP_204594312.1">
    <property type="nucleotide sequence ID" value="NZ_JAFBDA010000005.1"/>
</dbReference>
<proteinExistence type="predicted"/>
<dbReference type="Proteomes" id="UP001299068">
    <property type="component" value="Unassembled WGS sequence"/>
</dbReference>
<feature type="transmembrane region" description="Helical" evidence="1">
    <location>
        <begin position="6"/>
        <end position="22"/>
    </location>
</feature>
<keyword evidence="1" id="KW-0812">Transmembrane</keyword>
<reference evidence="2 3" key="1">
    <citation type="journal article" date="2021" name="Cell Host Microbe">
        <title>in vivo commensal control of Clostridioides difficile virulence.</title>
        <authorList>
            <person name="Girinathan B.P."/>
            <person name="Dibenedetto N."/>
            <person name="Worley J.N."/>
            <person name="Peltier J."/>
            <person name="Arrieta-Ortiz M.L."/>
            <person name="Rupa Christinal Immanuel S."/>
            <person name="Lavin R."/>
            <person name="Delaney M.L."/>
            <person name="Cummins C."/>
            <person name="Hoffmann M."/>
            <person name="Luo Y."/>
            <person name="Gonzalez-Escalona N."/>
            <person name="Allard M."/>
            <person name="Onderdonk A.B."/>
            <person name="Gerber G.K."/>
            <person name="Sonenshein A.L."/>
            <person name="Baliga N."/>
            <person name="Dupuy B."/>
            <person name="Bry L."/>
        </authorList>
    </citation>
    <scope>NUCLEOTIDE SEQUENCE [LARGE SCALE GENOMIC DNA]</scope>
    <source>
        <strain evidence="2 3">DSM 599</strain>
    </source>
</reference>
<name>A0ABS7KVY5_CLOSR</name>
<accession>A0ABS7KVY5</accession>
<dbReference type="EMBL" id="JAIKTU010000004">
    <property type="protein sequence ID" value="MBY0754961.1"/>
    <property type="molecule type" value="Genomic_DNA"/>
</dbReference>
<keyword evidence="1" id="KW-1133">Transmembrane helix</keyword>
<sequence>MLKIRNLIILGIIVISIGLMLLEHVNDTRKKEIDEQKQYIKATYKEIK</sequence>
<evidence type="ECO:0000313" key="2">
    <source>
        <dbReference type="EMBL" id="MBY0754961.1"/>
    </source>
</evidence>
<keyword evidence="3" id="KW-1185">Reference proteome</keyword>
<evidence type="ECO:0000313" key="3">
    <source>
        <dbReference type="Proteomes" id="UP001299068"/>
    </source>
</evidence>
<organism evidence="2 3">
    <name type="scientific">Clostridium sardiniense</name>
    <name type="common">Clostridium absonum</name>
    <dbReference type="NCBI Taxonomy" id="29369"/>
    <lineage>
        <taxon>Bacteria</taxon>
        <taxon>Bacillati</taxon>
        <taxon>Bacillota</taxon>
        <taxon>Clostridia</taxon>
        <taxon>Eubacteriales</taxon>
        <taxon>Clostridiaceae</taxon>
        <taxon>Clostridium</taxon>
    </lineage>
</organism>
<comment type="caution">
    <text evidence="2">The sequence shown here is derived from an EMBL/GenBank/DDBJ whole genome shotgun (WGS) entry which is preliminary data.</text>
</comment>
<protein>
    <submittedName>
        <fullName evidence="2">Uncharacterized protein</fullName>
    </submittedName>
</protein>
<keyword evidence="1" id="KW-0472">Membrane</keyword>